<keyword evidence="12" id="KW-1185">Reference proteome</keyword>
<dbReference type="GO" id="GO:0005524">
    <property type="term" value="F:ATP binding"/>
    <property type="evidence" value="ECO:0007669"/>
    <property type="project" value="UniProtKB-KW"/>
</dbReference>
<sequence length="157" mass="16796">MAASSLYPGVMLILPDAAATEAFGRALATRVRPGDMITLEGPLGAGKTSIARGLLAALGLAGEAPSPSFAIVQPYAPPEVDFPVLHVDLYRLDAADQLEELGLEEARWDSLLVVEWPDRAGPDAWPDALALSLEMTPDGGRRLTAKVPEAWEQRWPI</sequence>
<dbReference type="PANTHER" id="PTHR33540:SF2">
    <property type="entry name" value="TRNA THREONYLCARBAMOYLADENOSINE BIOSYNTHESIS PROTEIN TSAE"/>
    <property type="match status" value="1"/>
</dbReference>
<evidence type="ECO:0000256" key="7">
    <source>
        <dbReference type="ARBA" id="ARBA00022741"/>
    </source>
</evidence>
<evidence type="ECO:0000256" key="10">
    <source>
        <dbReference type="ARBA" id="ARBA00032441"/>
    </source>
</evidence>
<dbReference type="GO" id="GO:0005737">
    <property type="term" value="C:cytoplasm"/>
    <property type="evidence" value="ECO:0007669"/>
    <property type="project" value="UniProtKB-SubCell"/>
</dbReference>
<name>A0A1G7IBE8_9SPHN</name>
<keyword evidence="5" id="KW-0819">tRNA processing</keyword>
<dbReference type="NCBIfam" id="TIGR00150">
    <property type="entry name" value="T6A_YjeE"/>
    <property type="match status" value="1"/>
</dbReference>
<dbReference type="SUPFAM" id="SSF52540">
    <property type="entry name" value="P-loop containing nucleoside triphosphate hydrolases"/>
    <property type="match status" value="1"/>
</dbReference>
<protein>
    <recommendedName>
        <fullName evidence="3">tRNA threonylcarbamoyladenosine biosynthesis protein TsaE</fullName>
    </recommendedName>
    <alternativeName>
        <fullName evidence="10">t(6)A37 threonylcarbamoyladenosine biosynthesis protein TsaE</fullName>
    </alternativeName>
</protein>
<evidence type="ECO:0000313" key="11">
    <source>
        <dbReference type="EMBL" id="SDF10051.1"/>
    </source>
</evidence>
<comment type="subcellular location">
    <subcellularLocation>
        <location evidence="1">Cytoplasm</location>
    </subcellularLocation>
</comment>
<evidence type="ECO:0000256" key="3">
    <source>
        <dbReference type="ARBA" id="ARBA00019010"/>
    </source>
</evidence>
<dbReference type="InterPro" id="IPR003442">
    <property type="entry name" value="T6A_TsaE"/>
</dbReference>
<accession>A0A1G7IBE8</accession>
<evidence type="ECO:0000313" key="12">
    <source>
        <dbReference type="Proteomes" id="UP000323502"/>
    </source>
</evidence>
<proteinExistence type="inferred from homology"/>
<dbReference type="InterPro" id="IPR027417">
    <property type="entry name" value="P-loop_NTPase"/>
</dbReference>
<evidence type="ECO:0000256" key="4">
    <source>
        <dbReference type="ARBA" id="ARBA00022490"/>
    </source>
</evidence>
<dbReference type="Pfam" id="PF02367">
    <property type="entry name" value="TsaE"/>
    <property type="match status" value="1"/>
</dbReference>
<keyword evidence="7" id="KW-0547">Nucleotide-binding</keyword>
<dbReference type="GO" id="GO:0002949">
    <property type="term" value="P:tRNA threonylcarbamoyladenosine modification"/>
    <property type="evidence" value="ECO:0007669"/>
    <property type="project" value="InterPro"/>
</dbReference>
<evidence type="ECO:0000256" key="6">
    <source>
        <dbReference type="ARBA" id="ARBA00022723"/>
    </source>
</evidence>
<evidence type="ECO:0000256" key="1">
    <source>
        <dbReference type="ARBA" id="ARBA00004496"/>
    </source>
</evidence>
<dbReference type="GO" id="GO:0046872">
    <property type="term" value="F:metal ion binding"/>
    <property type="evidence" value="ECO:0007669"/>
    <property type="project" value="UniProtKB-KW"/>
</dbReference>
<dbReference type="Gene3D" id="3.40.50.300">
    <property type="entry name" value="P-loop containing nucleotide triphosphate hydrolases"/>
    <property type="match status" value="1"/>
</dbReference>
<evidence type="ECO:0000256" key="8">
    <source>
        <dbReference type="ARBA" id="ARBA00022840"/>
    </source>
</evidence>
<comment type="similarity">
    <text evidence="2">Belongs to the TsaE family.</text>
</comment>
<keyword evidence="8" id="KW-0067">ATP-binding</keyword>
<gene>
    <name evidence="11" type="ORF">SAMN05216557_102182</name>
</gene>
<dbReference type="AlphaFoldDB" id="A0A1G7IBE8"/>
<evidence type="ECO:0000256" key="2">
    <source>
        <dbReference type="ARBA" id="ARBA00007599"/>
    </source>
</evidence>
<dbReference type="EMBL" id="FNBI01000002">
    <property type="protein sequence ID" value="SDF10051.1"/>
    <property type="molecule type" value="Genomic_DNA"/>
</dbReference>
<dbReference type="PANTHER" id="PTHR33540">
    <property type="entry name" value="TRNA THREONYLCARBAMOYLADENOSINE BIOSYNTHESIS PROTEIN TSAE"/>
    <property type="match status" value="1"/>
</dbReference>
<organism evidence="11 12">
    <name type="scientific">Sphingomonas carotinifaciens</name>
    <dbReference type="NCBI Taxonomy" id="1166323"/>
    <lineage>
        <taxon>Bacteria</taxon>
        <taxon>Pseudomonadati</taxon>
        <taxon>Pseudomonadota</taxon>
        <taxon>Alphaproteobacteria</taxon>
        <taxon>Sphingomonadales</taxon>
        <taxon>Sphingomonadaceae</taxon>
        <taxon>Sphingomonas</taxon>
    </lineage>
</organism>
<keyword evidence="4" id="KW-0963">Cytoplasm</keyword>
<dbReference type="Proteomes" id="UP000323502">
    <property type="component" value="Unassembled WGS sequence"/>
</dbReference>
<evidence type="ECO:0000256" key="9">
    <source>
        <dbReference type="ARBA" id="ARBA00022842"/>
    </source>
</evidence>
<keyword evidence="9" id="KW-0460">Magnesium</keyword>
<keyword evidence="6" id="KW-0479">Metal-binding</keyword>
<reference evidence="11 12" key="1">
    <citation type="submission" date="2016-10" db="EMBL/GenBank/DDBJ databases">
        <authorList>
            <person name="Varghese N."/>
            <person name="Submissions S."/>
        </authorList>
    </citation>
    <scope>NUCLEOTIDE SEQUENCE [LARGE SCALE GENOMIC DNA]</scope>
    <source>
        <strain evidence="11 12">S7-754</strain>
    </source>
</reference>
<evidence type="ECO:0000256" key="5">
    <source>
        <dbReference type="ARBA" id="ARBA00022694"/>
    </source>
</evidence>